<dbReference type="AlphaFoldDB" id="A0A1J5RU50"/>
<dbReference type="SUPFAM" id="SSF47144">
    <property type="entry name" value="HSC20 (HSCB), C-terminal oligomerisation domain"/>
    <property type="match status" value="1"/>
</dbReference>
<dbReference type="GO" id="GO:0051259">
    <property type="term" value="P:protein complex oligomerization"/>
    <property type="evidence" value="ECO:0007669"/>
    <property type="project" value="InterPro"/>
</dbReference>
<dbReference type="Pfam" id="PF07743">
    <property type="entry name" value="HSCB_C"/>
    <property type="match status" value="1"/>
</dbReference>
<dbReference type="InterPro" id="IPR004640">
    <property type="entry name" value="HscB"/>
</dbReference>
<comment type="caution">
    <text evidence="4">The sequence shown here is derived from an EMBL/GenBank/DDBJ whole genome shotgun (WGS) entry which is preliminary data.</text>
</comment>
<dbReference type="GO" id="GO:1990230">
    <property type="term" value="C:iron-sulfur cluster transfer complex"/>
    <property type="evidence" value="ECO:0007669"/>
    <property type="project" value="TreeGrafter"/>
</dbReference>
<dbReference type="PROSITE" id="PS50076">
    <property type="entry name" value="DNAJ_2"/>
    <property type="match status" value="1"/>
</dbReference>
<sequence>MDILNSDFQQDFFQLFNLPAVFKIDSAALERSFLGLQAQVHPDKFAHLSDAERRLSMQWATRVNEGYQTLRSPLNRARYLLLQHGVDTQEESNTAMPVDFLMQQMEWREALEAAKQAKDTSALDELEQRMQHEVRILQQQLSIDIDDTRDYAAASGIVRKLKFLEKLAEEIGSAFDELDS</sequence>
<dbReference type="PANTHER" id="PTHR14021">
    <property type="entry name" value="IRON-SULFUR CLUSTER CO-CHAPERONE PROTEIN HSCB"/>
    <property type="match status" value="1"/>
</dbReference>
<dbReference type="HAMAP" id="MF_00682">
    <property type="entry name" value="HscB"/>
    <property type="match status" value="1"/>
</dbReference>
<dbReference type="InterPro" id="IPR009073">
    <property type="entry name" value="HscB_oligo_C"/>
</dbReference>
<evidence type="ECO:0000256" key="1">
    <source>
        <dbReference type="ARBA" id="ARBA00010476"/>
    </source>
</evidence>
<evidence type="ECO:0000256" key="2">
    <source>
        <dbReference type="ARBA" id="ARBA00023186"/>
    </source>
</evidence>
<dbReference type="SUPFAM" id="SSF46565">
    <property type="entry name" value="Chaperone J-domain"/>
    <property type="match status" value="1"/>
</dbReference>
<dbReference type="NCBIfam" id="TIGR00714">
    <property type="entry name" value="hscB"/>
    <property type="match status" value="1"/>
</dbReference>
<dbReference type="InterPro" id="IPR036386">
    <property type="entry name" value="HscB_C_sf"/>
</dbReference>
<reference evidence="4" key="1">
    <citation type="submission" date="2016-10" db="EMBL/GenBank/DDBJ databases">
        <title>Sequence of Gallionella enrichment culture.</title>
        <authorList>
            <person name="Poehlein A."/>
            <person name="Muehling M."/>
            <person name="Daniel R."/>
        </authorList>
    </citation>
    <scope>NUCLEOTIDE SEQUENCE</scope>
</reference>
<keyword evidence="2" id="KW-0143">Chaperone</keyword>
<dbReference type="GO" id="GO:0044571">
    <property type="term" value="P:[2Fe-2S] cluster assembly"/>
    <property type="evidence" value="ECO:0007669"/>
    <property type="project" value="InterPro"/>
</dbReference>
<dbReference type="Gene3D" id="1.10.287.110">
    <property type="entry name" value="DnaJ domain"/>
    <property type="match status" value="1"/>
</dbReference>
<dbReference type="CDD" id="cd06257">
    <property type="entry name" value="DnaJ"/>
    <property type="match status" value="1"/>
</dbReference>
<dbReference type="NCBIfam" id="NF002935">
    <property type="entry name" value="PRK03578.1"/>
    <property type="match status" value="1"/>
</dbReference>
<accession>A0A1J5RU50</accession>
<dbReference type="EMBL" id="MLJW01000105">
    <property type="protein sequence ID" value="OIQ99510.1"/>
    <property type="molecule type" value="Genomic_DNA"/>
</dbReference>
<feature type="domain" description="J" evidence="3">
    <location>
        <begin position="11"/>
        <end position="83"/>
    </location>
</feature>
<dbReference type="PANTHER" id="PTHR14021:SF15">
    <property type="entry name" value="IRON-SULFUR CLUSTER CO-CHAPERONE PROTEIN HSCB"/>
    <property type="match status" value="1"/>
</dbReference>
<evidence type="ECO:0000259" key="3">
    <source>
        <dbReference type="PROSITE" id="PS50076"/>
    </source>
</evidence>
<proteinExistence type="inferred from homology"/>
<organism evidence="4">
    <name type="scientific">mine drainage metagenome</name>
    <dbReference type="NCBI Taxonomy" id="410659"/>
    <lineage>
        <taxon>unclassified sequences</taxon>
        <taxon>metagenomes</taxon>
        <taxon>ecological metagenomes</taxon>
    </lineage>
</organism>
<comment type="similarity">
    <text evidence="1">Belongs to the HscB family.</text>
</comment>
<dbReference type="InterPro" id="IPR036869">
    <property type="entry name" value="J_dom_sf"/>
</dbReference>
<dbReference type="Gene3D" id="1.20.1280.20">
    <property type="entry name" value="HscB, C-terminal domain"/>
    <property type="match status" value="1"/>
</dbReference>
<dbReference type="GO" id="GO:0001671">
    <property type="term" value="F:ATPase activator activity"/>
    <property type="evidence" value="ECO:0007669"/>
    <property type="project" value="InterPro"/>
</dbReference>
<name>A0A1J5RU50_9ZZZZ</name>
<dbReference type="GO" id="GO:0051087">
    <property type="term" value="F:protein-folding chaperone binding"/>
    <property type="evidence" value="ECO:0007669"/>
    <property type="project" value="InterPro"/>
</dbReference>
<dbReference type="InterPro" id="IPR001623">
    <property type="entry name" value="DnaJ_domain"/>
</dbReference>
<protein>
    <submittedName>
        <fullName evidence="4">Co-chaperone protein HscB</fullName>
    </submittedName>
</protein>
<gene>
    <name evidence="4" type="primary">hscB_6</name>
    <name evidence="4" type="ORF">GALL_184470</name>
</gene>
<evidence type="ECO:0000313" key="4">
    <source>
        <dbReference type="EMBL" id="OIQ99510.1"/>
    </source>
</evidence>